<evidence type="ECO:0000313" key="3">
    <source>
        <dbReference type="Proteomes" id="UP000248405"/>
    </source>
</evidence>
<feature type="signal peptide" evidence="1">
    <location>
        <begin position="1"/>
        <end position="19"/>
    </location>
</feature>
<sequence>MTFLTTLIPLLTLLTPALSATNCSTGAFTVMSIRSGTFIQNLPLTAADTNFYLGGTTSTACPEDVAEYDACPPGDETVIDYSNYLSSGYVQEIYVDPTGALKFVEAHTTYMDPGASTSTFCYTPGTSYGQWTYTGLGATGFMACPLDEDEEVNGGAWQVFAAMKNATVPSGNVSDCLEFEALAYPWVSNGSSIAAWQYD</sequence>
<evidence type="ECO:0008006" key="4">
    <source>
        <dbReference type="Google" id="ProtNLM"/>
    </source>
</evidence>
<evidence type="ECO:0000313" key="2">
    <source>
        <dbReference type="EMBL" id="PYH64487.1"/>
    </source>
</evidence>
<name>A0A319AVV3_ASPVC</name>
<dbReference type="AlphaFoldDB" id="A0A319AVV3"/>
<dbReference type="PANTHER" id="PTHR42047:SF1">
    <property type="entry name" value="PROTEIN, PUTATIVE (AFU_ORTHOLOGUE AFUA_6G03560)-RELATED"/>
    <property type="match status" value="1"/>
</dbReference>
<keyword evidence="3" id="KW-1185">Reference proteome</keyword>
<accession>A0A319AVV3</accession>
<protein>
    <recommendedName>
        <fullName evidence="4">IgE-binding protein</fullName>
    </recommendedName>
</protein>
<gene>
    <name evidence="2" type="ORF">BO88DRAFT_397276</name>
</gene>
<proteinExistence type="predicted"/>
<organism evidence="2 3">
    <name type="scientific">Aspergillus vadensis (strain CBS 113365 / IMI 142717 / IBT 24658)</name>
    <dbReference type="NCBI Taxonomy" id="1448311"/>
    <lineage>
        <taxon>Eukaryota</taxon>
        <taxon>Fungi</taxon>
        <taxon>Dikarya</taxon>
        <taxon>Ascomycota</taxon>
        <taxon>Pezizomycotina</taxon>
        <taxon>Eurotiomycetes</taxon>
        <taxon>Eurotiomycetidae</taxon>
        <taxon>Eurotiales</taxon>
        <taxon>Aspergillaceae</taxon>
        <taxon>Aspergillus</taxon>
        <taxon>Aspergillus subgen. Circumdati</taxon>
    </lineage>
</organism>
<dbReference type="PANTHER" id="PTHR42047">
    <property type="entry name" value="PROTEIN, PUTATIVE (AFU_ORTHOLOGUE AFUA_6G03560)-RELATED"/>
    <property type="match status" value="1"/>
</dbReference>
<dbReference type="OrthoDB" id="5430620at2759"/>
<dbReference type="InterPro" id="IPR052820">
    <property type="entry name" value="PhiA_domain"/>
</dbReference>
<keyword evidence="1" id="KW-0732">Signal</keyword>
<dbReference type="EMBL" id="KZ821643">
    <property type="protein sequence ID" value="PYH64487.1"/>
    <property type="molecule type" value="Genomic_DNA"/>
</dbReference>
<evidence type="ECO:0000256" key="1">
    <source>
        <dbReference type="SAM" id="SignalP"/>
    </source>
</evidence>
<dbReference type="Proteomes" id="UP000248405">
    <property type="component" value="Unassembled WGS sequence"/>
</dbReference>
<reference evidence="2" key="1">
    <citation type="submission" date="2016-12" db="EMBL/GenBank/DDBJ databases">
        <title>The genomes of Aspergillus section Nigri reveals drivers in fungal speciation.</title>
        <authorList>
            <consortium name="DOE Joint Genome Institute"/>
            <person name="Vesth T.C."/>
            <person name="Nybo J."/>
            <person name="Theobald S."/>
            <person name="Brandl J."/>
            <person name="Frisvad J.C."/>
            <person name="Nielsen K.F."/>
            <person name="Lyhne E.K."/>
            <person name="Kogle M.E."/>
            <person name="Kuo A."/>
            <person name="Riley R."/>
            <person name="Clum A."/>
            <person name="Nolan M."/>
            <person name="Lipzen A."/>
            <person name="Salamov A."/>
            <person name="Henrissat B."/>
            <person name="Wiebenga A."/>
            <person name="De Vries R.P."/>
            <person name="Grigoriev I.V."/>
            <person name="Mortensen U.H."/>
            <person name="Andersen M.R."/>
            <person name="Baker S.E."/>
        </authorList>
    </citation>
    <scope>NUCLEOTIDE SEQUENCE [LARGE SCALE GENOMIC DNA]</scope>
    <source>
        <strain evidence="2">CBS 113365</strain>
    </source>
</reference>
<feature type="chain" id="PRO_5016411992" description="IgE-binding protein" evidence="1">
    <location>
        <begin position="20"/>
        <end position="199"/>
    </location>
</feature>
<dbReference type="GeneID" id="37209864"/>
<dbReference type="RefSeq" id="XP_025558281.1">
    <property type="nucleotide sequence ID" value="XM_025705272.1"/>
</dbReference>